<gene>
    <name evidence="1" type="ordered locus">Thivi_2773</name>
</gene>
<dbReference type="PANTHER" id="PTHR48100">
    <property type="entry name" value="BROAD-SPECIFICITY PHOSPHATASE YOR283W-RELATED"/>
    <property type="match status" value="1"/>
</dbReference>
<dbReference type="GO" id="GO:0016791">
    <property type="term" value="F:phosphatase activity"/>
    <property type="evidence" value="ECO:0007669"/>
    <property type="project" value="TreeGrafter"/>
</dbReference>
<accession>I3YCH3</accession>
<name>I3YCH3_THIV6</name>
<protein>
    <submittedName>
        <fullName evidence="1">Fructose-2,6-bisphosphatase</fullName>
    </submittedName>
</protein>
<dbReference type="GO" id="GO:0005737">
    <property type="term" value="C:cytoplasm"/>
    <property type="evidence" value="ECO:0007669"/>
    <property type="project" value="TreeGrafter"/>
</dbReference>
<dbReference type="STRING" id="765911.Thivi_2773"/>
<dbReference type="AlphaFoldDB" id="I3YCH3"/>
<dbReference type="Pfam" id="PF00300">
    <property type="entry name" value="His_Phos_1"/>
    <property type="match status" value="1"/>
</dbReference>
<proteinExistence type="predicted"/>
<keyword evidence="2" id="KW-1185">Reference proteome</keyword>
<evidence type="ECO:0000313" key="1">
    <source>
        <dbReference type="EMBL" id="AFL74691.1"/>
    </source>
</evidence>
<dbReference type="Gene3D" id="3.40.50.1240">
    <property type="entry name" value="Phosphoglycerate mutase-like"/>
    <property type="match status" value="1"/>
</dbReference>
<dbReference type="PANTHER" id="PTHR48100:SF1">
    <property type="entry name" value="HISTIDINE PHOSPHATASE FAMILY PROTEIN-RELATED"/>
    <property type="match status" value="1"/>
</dbReference>
<dbReference type="KEGG" id="tvi:Thivi_2773"/>
<dbReference type="HOGENOM" id="CLU_033323_8_2_6"/>
<sequence length="225" mass="25199">MTVASRRALSIMPRWRPNRSTEWGAIMRDTLVDLIRHGEPTGGRRYRGNGTDDPLSPLGWTQMRQALGDAAPWDRILSSPMTRCRLFAAELAGRHGLPLVIEPGFIEVGMGAWEGRSHAEIAAADPAAYEAFQRDPVGCRPPGAEPLDHLLARIAGVYERQVTVYPGRHQLIVCHAGVTRAILGYLLRAEAERWYRLRVDYAGLTRIRHGRFGASVEYVNRHRLS</sequence>
<dbReference type="CDD" id="cd07067">
    <property type="entry name" value="HP_PGM_like"/>
    <property type="match status" value="1"/>
</dbReference>
<dbReference type="InterPro" id="IPR013078">
    <property type="entry name" value="His_Pase_superF_clade-1"/>
</dbReference>
<dbReference type="InterPro" id="IPR029033">
    <property type="entry name" value="His_PPase_superfam"/>
</dbReference>
<dbReference type="SUPFAM" id="SSF53254">
    <property type="entry name" value="Phosphoglycerate mutase-like"/>
    <property type="match status" value="1"/>
</dbReference>
<dbReference type="eggNOG" id="COG0406">
    <property type="taxonomic scope" value="Bacteria"/>
</dbReference>
<dbReference type="EMBL" id="CP003154">
    <property type="protein sequence ID" value="AFL74691.1"/>
    <property type="molecule type" value="Genomic_DNA"/>
</dbReference>
<dbReference type="Proteomes" id="UP000006062">
    <property type="component" value="Chromosome"/>
</dbReference>
<reference evidence="1 2" key="1">
    <citation type="submission" date="2012-06" db="EMBL/GenBank/DDBJ databases">
        <title>Complete sequence of Thiocystis violascens DSM 198.</title>
        <authorList>
            <consortium name="US DOE Joint Genome Institute"/>
            <person name="Lucas S."/>
            <person name="Han J."/>
            <person name="Lapidus A."/>
            <person name="Cheng J.-F."/>
            <person name="Goodwin L."/>
            <person name="Pitluck S."/>
            <person name="Peters L."/>
            <person name="Ovchinnikova G."/>
            <person name="Teshima H."/>
            <person name="Detter J.C."/>
            <person name="Han C."/>
            <person name="Tapia R."/>
            <person name="Land M."/>
            <person name="Hauser L."/>
            <person name="Kyrpides N."/>
            <person name="Ivanova N."/>
            <person name="Pagani I."/>
            <person name="Vogl K."/>
            <person name="Liu Z."/>
            <person name="Frigaard N.-U."/>
            <person name="Bryant D."/>
            <person name="Woyke T."/>
        </authorList>
    </citation>
    <scope>NUCLEOTIDE SEQUENCE [LARGE SCALE GENOMIC DNA]</scope>
    <source>
        <strain evidence="2">ATCC 17096 / DSM 198 / 6111</strain>
    </source>
</reference>
<dbReference type="InterPro" id="IPR050275">
    <property type="entry name" value="PGM_Phosphatase"/>
</dbReference>
<dbReference type="SMART" id="SM00855">
    <property type="entry name" value="PGAM"/>
    <property type="match status" value="1"/>
</dbReference>
<evidence type="ECO:0000313" key="2">
    <source>
        <dbReference type="Proteomes" id="UP000006062"/>
    </source>
</evidence>
<organism evidence="1 2">
    <name type="scientific">Thiocystis violascens (strain ATCC 17096 / DSM 198 / 6111)</name>
    <name type="common">Chromatium violascens</name>
    <dbReference type="NCBI Taxonomy" id="765911"/>
    <lineage>
        <taxon>Bacteria</taxon>
        <taxon>Pseudomonadati</taxon>
        <taxon>Pseudomonadota</taxon>
        <taxon>Gammaproteobacteria</taxon>
        <taxon>Chromatiales</taxon>
        <taxon>Chromatiaceae</taxon>
        <taxon>Thiocystis</taxon>
    </lineage>
</organism>